<keyword evidence="6" id="KW-0131">Cell cycle</keyword>
<protein>
    <submittedName>
        <fullName evidence="9">Septum formation initiator family protein</fullName>
    </submittedName>
</protein>
<evidence type="ECO:0000256" key="3">
    <source>
        <dbReference type="ARBA" id="ARBA00022692"/>
    </source>
</evidence>
<keyword evidence="3 8" id="KW-0812">Transmembrane</keyword>
<dbReference type="GO" id="GO:0043093">
    <property type="term" value="P:FtsZ-dependent cytokinesis"/>
    <property type="evidence" value="ECO:0007669"/>
    <property type="project" value="TreeGrafter"/>
</dbReference>
<dbReference type="InterPro" id="IPR023081">
    <property type="entry name" value="Cell_div_FtsB"/>
</dbReference>
<keyword evidence="10" id="KW-1185">Reference proteome</keyword>
<keyword evidence="5 8" id="KW-0472">Membrane</keyword>
<dbReference type="PANTHER" id="PTHR37485:SF1">
    <property type="entry name" value="CELL DIVISION PROTEIN FTSB"/>
    <property type="match status" value="1"/>
</dbReference>
<keyword evidence="2" id="KW-0132">Cell division</keyword>
<feature type="coiled-coil region" evidence="7">
    <location>
        <begin position="32"/>
        <end position="59"/>
    </location>
</feature>
<feature type="transmembrane region" description="Helical" evidence="8">
    <location>
        <begin position="6"/>
        <end position="24"/>
    </location>
</feature>
<organism evidence="9 10">
    <name type="scientific">Desulfovibrio porci</name>
    <dbReference type="NCBI Taxonomy" id="2605782"/>
    <lineage>
        <taxon>Bacteria</taxon>
        <taxon>Pseudomonadati</taxon>
        <taxon>Thermodesulfobacteriota</taxon>
        <taxon>Desulfovibrionia</taxon>
        <taxon>Desulfovibrionales</taxon>
        <taxon>Desulfovibrionaceae</taxon>
        <taxon>Desulfovibrio</taxon>
    </lineage>
</organism>
<name>A0A6L5XKK3_9BACT</name>
<dbReference type="Proteomes" id="UP000477488">
    <property type="component" value="Unassembled WGS sequence"/>
</dbReference>
<evidence type="ECO:0000313" key="9">
    <source>
        <dbReference type="EMBL" id="MSS27704.1"/>
    </source>
</evidence>
<evidence type="ECO:0000256" key="8">
    <source>
        <dbReference type="SAM" id="Phobius"/>
    </source>
</evidence>
<evidence type="ECO:0000256" key="6">
    <source>
        <dbReference type="ARBA" id="ARBA00023306"/>
    </source>
</evidence>
<dbReference type="RefSeq" id="WP_154510412.1">
    <property type="nucleotide sequence ID" value="NZ_JAXELC010000015.1"/>
</dbReference>
<evidence type="ECO:0000313" key="10">
    <source>
        <dbReference type="Proteomes" id="UP000477488"/>
    </source>
</evidence>
<dbReference type="GO" id="GO:0030428">
    <property type="term" value="C:cell septum"/>
    <property type="evidence" value="ECO:0007669"/>
    <property type="project" value="TreeGrafter"/>
</dbReference>
<dbReference type="EMBL" id="VUMH01000005">
    <property type="protein sequence ID" value="MSS27704.1"/>
    <property type="molecule type" value="Genomic_DNA"/>
</dbReference>
<evidence type="ECO:0000256" key="2">
    <source>
        <dbReference type="ARBA" id="ARBA00022618"/>
    </source>
</evidence>
<evidence type="ECO:0000256" key="4">
    <source>
        <dbReference type="ARBA" id="ARBA00022989"/>
    </source>
</evidence>
<keyword evidence="1" id="KW-1003">Cell membrane</keyword>
<dbReference type="Gene3D" id="1.20.5.170">
    <property type="match status" value="1"/>
</dbReference>
<evidence type="ECO:0000256" key="5">
    <source>
        <dbReference type="ARBA" id="ARBA00023136"/>
    </source>
</evidence>
<accession>A0A6L5XKK3</accession>
<reference evidence="9 10" key="1">
    <citation type="submission" date="2019-09" db="EMBL/GenBank/DDBJ databases">
        <title>In-depth cultivation of the pig gut microbiome towards novel bacterial diversity and tailored functional studies.</title>
        <authorList>
            <person name="Wylensek D."/>
            <person name="Hitch T.C.A."/>
            <person name="Clavel T."/>
        </authorList>
    </citation>
    <scope>NUCLEOTIDE SEQUENCE [LARGE SCALE GENOMIC DNA]</scope>
    <source>
        <strain evidence="9 10">PG-178-WT-4</strain>
    </source>
</reference>
<dbReference type="InterPro" id="IPR007060">
    <property type="entry name" value="FtsL/DivIC"/>
</dbReference>
<comment type="caution">
    <text evidence="9">The sequence shown here is derived from an EMBL/GenBank/DDBJ whole genome shotgun (WGS) entry which is preliminary data.</text>
</comment>
<gene>
    <name evidence="9" type="ORF">FYJ44_06495</name>
</gene>
<dbReference type="Pfam" id="PF04977">
    <property type="entry name" value="DivIC"/>
    <property type="match status" value="1"/>
</dbReference>
<proteinExistence type="predicted"/>
<keyword evidence="7" id="KW-0175">Coiled coil</keyword>
<evidence type="ECO:0000256" key="7">
    <source>
        <dbReference type="SAM" id="Coils"/>
    </source>
</evidence>
<dbReference type="PANTHER" id="PTHR37485">
    <property type="entry name" value="CELL DIVISION PROTEIN FTSB"/>
    <property type="match status" value="1"/>
</dbReference>
<keyword evidence="4 8" id="KW-1133">Transmembrane helix</keyword>
<dbReference type="AlphaFoldDB" id="A0A6L5XKK3"/>
<sequence>MFWRVFILVALGLINVVLFSRMVWGPTGLVEYRELKQQYAALQEQIAGLDAENLTLSREIRLLQSDNQYVEKMIRQRLHYVRDNEVLYLFGNSAKTGSGAANNDGKN</sequence>
<evidence type="ECO:0000256" key="1">
    <source>
        <dbReference type="ARBA" id="ARBA00022475"/>
    </source>
</evidence>